<evidence type="ECO:0000313" key="1">
    <source>
        <dbReference type="EMBL" id="GMQ32186.1"/>
    </source>
</evidence>
<comment type="caution">
    <text evidence="1">The sequence shown here is derived from an EMBL/GenBank/DDBJ whole genome shotgun (WGS) entry which is preliminary data.</text>
</comment>
<gene>
    <name evidence="1" type="ORF">Ataiwa_04580</name>
</gene>
<keyword evidence="2" id="KW-1185">Reference proteome</keyword>
<dbReference type="EMBL" id="BTPE01000002">
    <property type="protein sequence ID" value="GMQ32186.1"/>
    <property type="molecule type" value="Genomic_DNA"/>
</dbReference>
<organism evidence="1 2">
    <name type="scientific">Algoriphagus taiwanensis</name>
    <dbReference type="NCBI Taxonomy" id="1445656"/>
    <lineage>
        <taxon>Bacteria</taxon>
        <taxon>Pseudomonadati</taxon>
        <taxon>Bacteroidota</taxon>
        <taxon>Cytophagia</taxon>
        <taxon>Cytophagales</taxon>
        <taxon>Cyclobacteriaceae</taxon>
        <taxon>Algoriphagus</taxon>
    </lineage>
</organism>
<name>A0ABQ6PW49_9BACT</name>
<protein>
    <submittedName>
        <fullName evidence="1">Uncharacterized protein</fullName>
    </submittedName>
</protein>
<accession>A0ABQ6PW49</accession>
<dbReference type="Proteomes" id="UP001307705">
    <property type="component" value="Unassembled WGS sequence"/>
</dbReference>
<proteinExistence type="predicted"/>
<sequence>MAQIPADVIFESFYLCSSLVSVSILKFLTDVTDSHRCFSYAFISVLICVICEQTIF</sequence>
<evidence type="ECO:0000313" key="2">
    <source>
        <dbReference type="Proteomes" id="UP001307705"/>
    </source>
</evidence>
<reference evidence="1 2" key="1">
    <citation type="submission" date="2023-08" db="EMBL/GenBank/DDBJ databases">
        <title>Draft genome sequence of Algoriphagus taiwanensis.</title>
        <authorList>
            <person name="Takatani N."/>
            <person name="Hosokawa M."/>
            <person name="Sawabe T."/>
        </authorList>
    </citation>
    <scope>NUCLEOTIDE SEQUENCE [LARGE SCALE GENOMIC DNA]</scope>
    <source>
        <strain evidence="1 2">JCM 19755</strain>
    </source>
</reference>